<keyword evidence="4" id="KW-1003">Cell membrane</keyword>
<comment type="caution">
    <text evidence="17">The sequence shown here is derived from an EMBL/GenBank/DDBJ whole genome shotgun (WGS) entry which is preliminary data.</text>
</comment>
<feature type="domain" description="HPt" evidence="16">
    <location>
        <begin position="851"/>
        <end position="944"/>
    </location>
</feature>
<evidence type="ECO:0000313" key="17">
    <source>
        <dbReference type="EMBL" id="TPG37711.1"/>
    </source>
</evidence>
<keyword evidence="11" id="KW-0472">Membrane</keyword>
<feature type="domain" description="Response regulatory" evidence="15">
    <location>
        <begin position="564"/>
        <end position="681"/>
    </location>
</feature>
<comment type="catalytic activity">
    <reaction evidence="1">
        <text>ATP + protein L-histidine = ADP + protein N-phospho-L-histidine.</text>
        <dbReference type="EC" id="2.7.13.3"/>
    </reaction>
</comment>
<dbReference type="Gene3D" id="1.10.287.130">
    <property type="match status" value="1"/>
</dbReference>
<feature type="domain" description="Histidine kinase" evidence="14">
    <location>
        <begin position="329"/>
        <end position="549"/>
    </location>
</feature>
<dbReference type="SMART" id="SM00388">
    <property type="entry name" value="HisKA"/>
    <property type="match status" value="1"/>
</dbReference>
<dbReference type="OrthoDB" id="9801651at2"/>
<feature type="modified residue" description="4-aspartylphosphate" evidence="13">
    <location>
        <position position="750"/>
    </location>
</feature>
<evidence type="ECO:0000256" key="7">
    <source>
        <dbReference type="ARBA" id="ARBA00022741"/>
    </source>
</evidence>
<comment type="subcellular location">
    <subcellularLocation>
        <location evidence="2">Cell membrane</location>
        <topology evidence="2">Multi-pass membrane protein</topology>
    </subcellularLocation>
</comment>
<keyword evidence="5 13" id="KW-0597">Phosphoprotein</keyword>
<dbReference type="SMART" id="SM00448">
    <property type="entry name" value="REC"/>
    <property type="match status" value="2"/>
</dbReference>
<dbReference type="InterPro" id="IPR003594">
    <property type="entry name" value="HATPase_dom"/>
</dbReference>
<evidence type="ECO:0000256" key="10">
    <source>
        <dbReference type="ARBA" id="ARBA00023012"/>
    </source>
</evidence>
<dbReference type="InterPro" id="IPR005467">
    <property type="entry name" value="His_kinase_dom"/>
</dbReference>
<dbReference type="Gene3D" id="3.30.565.10">
    <property type="entry name" value="Histidine kinase-like ATPase, C-terminal domain"/>
    <property type="match status" value="1"/>
</dbReference>
<evidence type="ECO:0000256" key="9">
    <source>
        <dbReference type="ARBA" id="ARBA00022989"/>
    </source>
</evidence>
<dbReference type="Gene3D" id="3.40.50.2300">
    <property type="match status" value="2"/>
</dbReference>
<dbReference type="EC" id="2.7.13.3" evidence="3"/>
<dbReference type="InterPro" id="IPR001789">
    <property type="entry name" value="Sig_transdc_resp-reg_receiver"/>
</dbReference>
<protein>
    <recommendedName>
        <fullName evidence="3">histidine kinase</fullName>
        <ecNumber evidence="3">2.7.13.3</ecNumber>
    </recommendedName>
</protein>
<proteinExistence type="predicted"/>
<dbReference type="Pfam" id="PF00512">
    <property type="entry name" value="HisKA"/>
    <property type="match status" value="1"/>
</dbReference>
<evidence type="ECO:0000256" key="2">
    <source>
        <dbReference type="ARBA" id="ARBA00004651"/>
    </source>
</evidence>
<dbReference type="InterPro" id="IPR011006">
    <property type="entry name" value="CheY-like_superfamily"/>
</dbReference>
<dbReference type="Pfam" id="PF01627">
    <property type="entry name" value="Hpt"/>
    <property type="match status" value="1"/>
</dbReference>
<dbReference type="GO" id="GO:0005524">
    <property type="term" value="F:ATP binding"/>
    <property type="evidence" value="ECO:0007669"/>
    <property type="project" value="UniProtKB-KW"/>
</dbReference>
<dbReference type="PRINTS" id="PR00344">
    <property type="entry name" value="BCTRLSENSOR"/>
</dbReference>
<evidence type="ECO:0000256" key="3">
    <source>
        <dbReference type="ARBA" id="ARBA00012438"/>
    </source>
</evidence>
<keyword evidence="18" id="KW-1185">Reference proteome</keyword>
<evidence type="ECO:0000256" key="4">
    <source>
        <dbReference type="ARBA" id="ARBA00022475"/>
    </source>
</evidence>
<evidence type="ECO:0000259" key="14">
    <source>
        <dbReference type="PROSITE" id="PS50109"/>
    </source>
</evidence>
<dbReference type="AlphaFoldDB" id="A0A502EN72"/>
<name>A0A502EN72_9PROT</name>
<dbReference type="InterPro" id="IPR036097">
    <property type="entry name" value="HisK_dim/P_sf"/>
</dbReference>
<dbReference type="GO" id="GO:0005886">
    <property type="term" value="C:plasma membrane"/>
    <property type="evidence" value="ECO:0007669"/>
    <property type="project" value="UniProtKB-SubCell"/>
</dbReference>
<dbReference type="Pfam" id="PF02518">
    <property type="entry name" value="HATPase_c"/>
    <property type="match status" value="1"/>
</dbReference>
<evidence type="ECO:0000256" key="1">
    <source>
        <dbReference type="ARBA" id="ARBA00000085"/>
    </source>
</evidence>
<dbReference type="PROSITE" id="PS50894">
    <property type="entry name" value="HPT"/>
    <property type="match status" value="1"/>
</dbReference>
<keyword evidence="8" id="KW-0067">ATP-binding</keyword>
<dbReference type="SMART" id="SM00387">
    <property type="entry name" value="HATPase_c"/>
    <property type="match status" value="1"/>
</dbReference>
<dbReference type="PROSITE" id="PS50109">
    <property type="entry name" value="HIS_KIN"/>
    <property type="match status" value="1"/>
</dbReference>
<organism evidence="17 18">
    <name type="scientific">Muricoccus nepalensis</name>
    <dbReference type="NCBI Taxonomy" id="1854500"/>
    <lineage>
        <taxon>Bacteria</taxon>
        <taxon>Pseudomonadati</taxon>
        <taxon>Pseudomonadota</taxon>
        <taxon>Alphaproteobacteria</taxon>
        <taxon>Acetobacterales</taxon>
        <taxon>Roseomonadaceae</taxon>
        <taxon>Muricoccus</taxon>
    </lineage>
</organism>
<dbReference type="InterPro" id="IPR036890">
    <property type="entry name" value="HATPase_C_sf"/>
</dbReference>
<dbReference type="RefSeq" id="WP_140887742.1">
    <property type="nucleotide sequence ID" value="NZ_RCZP01000086.1"/>
</dbReference>
<accession>A0A502EN72</accession>
<dbReference type="Proteomes" id="UP000317078">
    <property type="component" value="Unassembled WGS sequence"/>
</dbReference>
<keyword evidence="9" id="KW-1133">Transmembrane helix</keyword>
<evidence type="ECO:0000256" key="13">
    <source>
        <dbReference type="PROSITE-ProRule" id="PRU00169"/>
    </source>
</evidence>
<evidence type="ECO:0000256" key="8">
    <source>
        <dbReference type="ARBA" id="ARBA00022840"/>
    </source>
</evidence>
<dbReference type="PANTHER" id="PTHR45339:SF1">
    <property type="entry name" value="HYBRID SIGNAL TRANSDUCTION HISTIDINE KINASE J"/>
    <property type="match status" value="1"/>
</dbReference>
<dbReference type="CDD" id="cd00082">
    <property type="entry name" value="HisKA"/>
    <property type="match status" value="1"/>
</dbReference>
<evidence type="ECO:0000313" key="18">
    <source>
        <dbReference type="Proteomes" id="UP000317078"/>
    </source>
</evidence>
<evidence type="ECO:0000259" key="16">
    <source>
        <dbReference type="PROSITE" id="PS50894"/>
    </source>
</evidence>
<dbReference type="SUPFAM" id="SSF55874">
    <property type="entry name" value="ATPase domain of HSP90 chaperone/DNA topoisomerase II/histidine kinase"/>
    <property type="match status" value="1"/>
</dbReference>
<dbReference type="SUPFAM" id="SSF47226">
    <property type="entry name" value="Histidine-containing phosphotransfer domain, HPT domain"/>
    <property type="match status" value="1"/>
</dbReference>
<dbReference type="InterPro" id="IPR004358">
    <property type="entry name" value="Sig_transdc_His_kin-like_C"/>
</dbReference>
<dbReference type="Gene3D" id="1.20.120.160">
    <property type="entry name" value="HPT domain"/>
    <property type="match status" value="1"/>
</dbReference>
<dbReference type="PANTHER" id="PTHR45339">
    <property type="entry name" value="HYBRID SIGNAL TRANSDUCTION HISTIDINE KINASE J"/>
    <property type="match status" value="1"/>
</dbReference>
<dbReference type="InterPro" id="IPR008207">
    <property type="entry name" value="Sig_transdc_His_kin_Hpt_dom"/>
</dbReference>
<feature type="domain" description="Response regulatory" evidence="15">
    <location>
        <begin position="701"/>
        <end position="818"/>
    </location>
</feature>
<dbReference type="EMBL" id="RCZP01000086">
    <property type="protein sequence ID" value="TPG37711.1"/>
    <property type="molecule type" value="Genomic_DNA"/>
</dbReference>
<reference evidence="17 18" key="1">
    <citation type="journal article" date="2019" name="Environ. Microbiol.">
        <title>Species interactions and distinct microbial communities in high Arctic permafrost affected cryosols are associated with the CH4 and CO2 gas fluxes.</title>
        <authorList>
            <person name="Altshuler I."/>
            <person name="Hamel J."/>
            <person name="Turney S."/>
            <person name="Magnuson E."/>
            <person name="Levesque R."/>
            <person name="Greer C."/>
            <person name="Whyte L.G."/>
        </authorList>
    </citation>
    <scope>NUCLEOTIDE SEQUENCE [LARGE SCALE GENOMIC DNA]</scope>
    <source>
        <strain evidence="17 18">S9.3B</strain>
    </source>
</reference>
<keyword evidence="10" id="KW-0902">Two-component regulatory system</keyword>
<gene>
    <name evidence="17" type="ORF">EAH89_29890</name>
</gene>
<evidence type="ECO:0000256" key="12">
    <source>
        <dbReference type="PROSITE-ProRule" id="PRU00110"/>
    </source>
</evidence>
<evidence type="ECO:0000256" key="11">
    <source>
        <dbReference type="ARBA" id="ARBA00023136"/>
    </source>
</evidence>
<evidence type="ECO:0000259" key="15">
    <source>
        <dbReference type="PROSITE" id="PS50110"/>
    </source>
</evidence>
<feature type="modified residue" description="4-aspartylphosphate" evidence="13">
    <location>
        <position position="618"/>
    </location>
</feature>
<dbReference type="SUPFAM" id="SSF52172">
    <property type="entry name" value="CheY-like"/>
    <property type="match status" value="2"/>
</dbReference>
<dbReference type="SUPFAM" id="SSF47384">
    <property type="entry name" value="Homodimeric domain of signal transducing histidine kinase"/>
    <property type="match status" value="1"/>
</dbReference>
<keyword evidence="7" id="KW-0547">Nucleotide-binding</keyword>
<sequence length="960" mass="101922">MLSIGPITGGVVRAVFLGAALLIPPALGTVVWSGWELDRLREHTEAMLVAANSEIGGRADELLRRFEATTAGLRPVDVASDTITLTAKVLRSEPMLAPASGLVIASGRGRVTASSFPLPPSDVGPTWWFTSALNQTGQIAGFTGAGPDPRQAVPSYGLVRRLTDGQGGTAGVVATFISTDAAGGYLVPAWLPSWTEARVGLEAVRTPKTPEAVTPSGIDALLTRLATLSRDTSDVSVSGSRGMLKWSVMRPGHSLVMEFVDSAVERSGDFGKLSSAWLAAVLLCWVTARKRPSARVAINVEKDDVSRRLAETEERLATVIEQRDRVLAAVGHDVRTPINSILGISAVLLDSDLEEAQRRWVHRVRASCEVLMAMLNGMLEAASAEVDGRETQMSSVDVSDLVSEVAEVFRPGANDKGLDFEVSISDAAAGSWRTDPSRLRQMLFNLVGNAVKFTDHGAIKVGLATRSVGPAEQLILSVSDTGPGISDNERSTIFERFQRGRSEVAAGREGVGLGLALCREISDLLQGELALESMVGAGCTFTFSFSAQRVAEVRRPQAMMMGRSALVVGLSEVMRRRVVGYLERLGFTVDAAGDGFLGLGLAERAAHEHGAMDLVVLDAALTGLPADAFLTRLRSGRTLGRARVVLVAQGELPAGAEGQADAIVPHPVEERDLSRIVSGFFEGESPFHALDTKAPAAPEARILVAEDNKINQVLLVDVLGRAGFSAFGANNGEEAIQSAERGGFDVILMDVQMPVLGGIEAIRRIRSGQGPNAHVPIIALTAHTGATVRRECLEAGAIIVLHKPVDLARLAGQIREVIASDRLSEIGTEPNSEGFEEIEIEWLDVLVAEAGVARARACVDAFLVEGGTRIRRLGELVEVSEWAAVARASHDFKGLAGTLGAARLVERLEELESAATAGAREVAAATFTLTDAAWRRVSPCLRGCLEQAIARKSNLGRRAA</sequence>
<keyword evidence="6" id="KW-0812">Transmembrane</keyword>
<dbReference type="GO" id="GO:0000155">
    <property type="term" value="F:phosphorelay sensor kinase activity"/>
    <property type="evidence" value="ECO:0007669"/>
    <property type="project" value="InterPro"/>
</dbReference>
<dbReference type="Pfam" id="PF00072">
    <property type="entry name" value="Response_reg"/>
    <property type="match status" value="1"/>
</dbReference>
<evidence type="ECO:0000256" key="6">
    <source>
        <dbReference type="ARBA" id="ARBA00022692"/>
    </source>
</evidence>
<feature type="modified residue" description="Phosphohistidine" evidence="12">
    <location>
        <position position="890"/>
    </location>
</feature>
<dbReference type="CDD" id="cd17546">
    <property type="entry name" value="REC_hyHK_CKI1_RcsC-like"/>
    <property type="match status" value="1"/>
</dbReference>
<evidence type="ECO:0000256" key="5">
    <source>
        <dbReference type="ARBA" id="ARBA00022553"/>
    </source>
</evidence>
<dbReference type="PROSITE" id="PS50110">
    <property type="entry name" value="RESPONSE_REGULATORY"/>
    <property type="match status" value="2"/>
</dbReference>
<dbReference type="InterPro" id="IPR036641">
    <property type="entry name" value="HPT_dom_sf"/>
</dbReference>
<dbReference type="InterPro" id="IPR003661">
    <property type="entry name" value="HisK_dim/P_dom"/>
</dbReference>